<dbReference type="AlphaFoldDB" id="A0A4D7AWV1"/>
<dbReference type="Pfam" id="PF04985">
    <property type="entry name" value="Phage_tube"/>
    <property type="match status" value="1"/>
</dbReference>
<dbReference type="OrthoDB" id="7850449at2"/>
<dbReference type="RefSeq" id="WP_136961075.1">
    <property type="nucleotide sequence ID" value="NZ_CP039690.1"/>
</dbReference>
<keyword evidence="2" id="KW-1185">Reference proteome</keyword>
<organism evidence="1 2">
    <name type="scientific">Phreatobacter stygius</name>
    <dbReference type="NCBI Taxonomy" id="1940610"/>
    <lineage>
        <taxon>Bacteria</taxon>
        <taxon>Pseudomonadati</taxon>
        <taxon>Pseudomonadota</taxon>
        <taxon>Alphaproteobacteria</taxon>
        <taxon>Hyphomicrobiales</taxon>
        <taxon>Phreatobacteraceae</taxon>
        <taxon>Phreatobacter</taxon>
    </lineage>
</organism>
<evidence type="ECO:0008006" key="3">
    <source>
        <dbReference type="Google" id="ProtNLM"/>
    </source>
</evidence>
<proteinExistence type="predicted"/>
<name>A0A4D7AWV1_9HYPH</name>
<sequence length="173" mass="19644">MREIKIGQTTNADVYVEGNRLVGRIKEFELDKVGYERVTHEALGMVGKVKLPGRAMEPIDAKIKFSWLETEMMMKTALPNRAVPFQFEKFVDIFDQGGLVAADGYRIITTTHLLFAEEAMDAFKMGDDAIGRELECSVIRLVVKSTETDQFIREYAPFENINRVNGADVWPAY</sequence>
<dbReference type="InterPro" id="IPR006498">
    <property type="entry name" value="Tail_tube"/>
</dbReference>
<dbReference type="EMBL" id="CP039690">
    <property type="protein sequence ID" value="QCI65629.1"/>
    <property type="molecule type" value="Genomic_DNA"/>
</dbReference>
<reference evidence="1 2" key="1">
    <citation type="submission" date="2019-04" db="EMBL/GenBank/DDBJ databases">
        <title>Phreatobacter aquaticus sp. nov.</title>
        <authorList>
            <person name="Choi A."/>
        </authorList>
    </citation>
    <scope>NUCLEOTIDE SEQUENCE [LARGE SCALE GENOMIC DNA]</scope>
    <source>
        <strain evidence="1 2">KCTC 52518</strain>
    </source>
</reference>
<accession>A0A4D7AWV1</accession>
<gene>
    <name evidence="1" type="ORF">E8M01_16295</name>
</gene>
<dbReference type="Proteomes" id="UP000298781">
    <property type="component" value="Chromosome"/>
</dbReference>
<dbReference type="KEGG" id="pstg:E8M01_16295"/>
<protein>
    <recommendedName>
        <fullName evidence="3">Phage tail protein</fullName>
    </recommendedName>
</protein>
<evidence type="ECO:0000313" key="2">
    <source>
        <dbReference type="Proteomes" id="UP000298781"/>
    </source>
</evidence>
<evidence type="ECO:0000313" key="1">
    <source>
        <dbReference type="EMBL" id="QCI65629.1"/>
    </source>
</evidence>